<dbReference type="GO" id="GO:0031471">
    <property type="term" value="C:ethanolamine degradation polyhedral organelle"/>
    <property type="evidence" value="ECO:0007669"/>
    <property type="project" value="UniProtKB-UniRule"/>
</dbReference>
<comment type="similarity">
    <text evidence="5">Belongs to the EutC family.</text>
</comment>
<keyword evidence="4 5" id="KW-1283">Bacterial microcompartment</keyword>
<dbReference type="GO" id="GO:0031419">
    <property type="term" value="F:cobalamin binding"/>
    <property type="evidence" value="ECO:0007669"/>
    <property type="project" value="UniProtKB-UniRule"/>
</dbReference>
<dbReference type="InterPro" id="IPR009246">
    <property type="entry name" value="EutC"/>
</dbReference>
<reference evidence="6" key="1">
    <citation type="submission" date="2020-08" db="EMBL/GenBank/DDBJ databases">
        <title>Functional genomics of gut bacteria from endangered species of beetles.</title>
        <authorList>
            <person name="Carlos-Shanley C."/>
        </authorList>
    </citation>
    <scope>NUCLEOTIDE SEQUENCE [LARGE SCALE GENOMIC DNA]</scope>
    <source>
        <strain evidence="6">S00060</strain>
    </source>
</reference>
<dbReference type="Pfam" id="PF05985">
    <property type="entry name" value="EutC"/>
    <property type="match status" value="1"/>
</dbReference>
<comment type="subcellular location">
    <subcellularLocation>
        <location evidence="5">Bacterial microcompartment</location>
    </subcellularLocation>
</comment>
<evidence type="ECO:0000256" key="1">
    <source>
        <dbReference type="ARBA" id="ARBA00022628"/>
    </source>
</evidence>
<comment type="cofactor">
    <cofactor evidence="5">
        <name>adenosylcob(III)alamin</name>
        <dbReference type="ChEBI" id="CHEBI:18408"/>
    </cofactor>
    <text evidence="5">Binds between the large and small subunits.</text>
</comment>
<evidence type="ECO:0000256" key="2">
    <source>
        <dbReference type="ARBA" id="ARBA00023239"/>
    </source>
</evidence>
<dbReference type="UniPathway" id="UPA00560"/>
<protein>
    <recommendedName>
        <fullName evidence="5">Ethanolamine ammonia-lyase small subunit</fullName>
        <shortName evidence="5">EAL small subunit</shortName>
        <ecNumber evidence="5">4.3.1.7</ecNumber>
    </recommendedName>
</protein>
<comment type="function">
    <text evidence="5">Catalyzes the deamination of various vicinal amino-alcohols to oxo compounds. Allows this organism to utilize ethanolamine as the sole source of nitrogen and carbon in the presence of external vitamin B12.</text>
</comment>
<comment type="pathway">
    <text evidence="5">Amine and polyamine degradation; ethanolamine degradation.</text>
</comment>
<dbReference type="EMBL" id="JACJHT010000001">
    <property type="protein sequence ID" value="MBA9036955.1"/>
    <property type="molecule type" value="Genomic_DNA"/>
</dbReference>
<dbReference type="GO" id="GO:0046336">
    <property type="term" value="P:ethanolamine catabolic process"/>
    <property type="evidence" value="ECO:0007669"/>
    <property type="project" value="UniProtKB-UniRule"/>
</dbReference>
<dbReference type="GO" id="GO:0009350">
    <property type="term" value="C:ethanolamine ammonia-lyase complex"/>
    <property type="evidence" value="ECO:0007669"/>
    <property type="project" value="UniProtKB-UniRule"/>
</dbReference>
<accession>A0A7W3N600</accession>
<name>A0A7W3N600_PRIAR</name>
<dbReference type="AlphaFoldDB" id="A0A7W3N600"/>
<evidence type="ECO:0000256" key="4">
    <source>
        <dbReference type="ARBA" id="ARBA00024446"/>
    </source>
</evidence>
<keyword evidence="1 5" id="KW-0846">Cobalamin</keyword>
<feature type="binding site" evidence="5">
    <location>
        <position position="272"/>
    </location>
    <ligand>
        <name>adenosylcob(III)alamin</name>
        <dbReference type="ChEBI" id="CHEBI:18408"/>
    </ligand>
</feature>
<dbReference type="PANTHER" id="PTHR39330:SF1">
    <property type="entry name" value="ETHANOLAMINE AMMONIA-LYASE SMALL SUBUNIT"/>
    <property type="match status" value="1"/>
</dbReference>
<dbReference type="Gene3D" id="1.10.30.40">
    <property type="entry name" value="Ethanolamine ammonia-lyase light chain (EutC), N-terminal domain"/>
    <property type="match status" value="1"/>
</dbReference>
<keyword evidence="7" id="KW-1185">Reference proteome</keyword>
<organism evidence="6 7">
    <name type="scientific">Priestia aryabhattai</name>
    <name type="common">Bacillus aryabhattai</name>
    <dbReference type="NCBI Taxonomy" id="412384"/>
    <lineage>
        <taxon>Bacteria</taxon>
        <taxon>Bacillati</taxon>
        <taxon>Bacillota</taxon>
        <taxon>Bacilli</taxon>
        <taxon>Bacillales</taxon>
        <taxon>Bacillaceae</taxon>
        <taxon>Priestia</taxon>
    </lineage>
</organism>
<dbReference type="InterPro" id="IPR042255">
    <property type="entry name" value="EutC_N"/>
</dbReference>
<keyword evidence="3 5" id="KW-0170">Cobalt</keyword>
<evidence type="ECO:0000256" key="5">
    <source>
        <dbReference type="HAMAP-Rule" id="MF_00601"/>
    </source>
</evidence>
<comment type="caution">
    <text evidence="6">The sequence shown here is derived from an EMBL/GenBank/DDBJ whole genome shotgun (WGS) entry which is preliminary data.</text>
</comment>
<dbReference type="EC" id="4.3.1.7" evidence="5"/>
<comment type="subunit">
    <text evidence="5">The basic unit is a heterodimer which dimerizes to form tetramers. The heterotetramers trimerize; 6 large subunits form a core ring with 6 small subunits projecting outwards.</text>
</comment>
<feature type="binding site" evidence="5">
    <location>
        <position position="251"/>
    </location>
    <ligand>
        <name>adenosylcob(III)alamin</name>
        <dbReference type="ChEBI" id="CHEBI:18408"/>
    </ligand>
</feature>
<proteinExistence type="inferred from homology"/>
<dbReference type="GO" id="GO:0006520">
    <property type="term" value="P:amino acid metabolic process"/>
    <property type="evidence" value="ECO:0007669"/>
    <property type="project" value="InterPro"/>
</dbReference>
<dbReference type="RefSeq" id="WP_013058368.1">
    <property type="nucleotide sequence ID" value="NZ_CP169254.1"/>
</dbReference>
<comment type="catalytic activity">
    <reaction evidence="5">
        <text>ethanolamine = acetaldehyde + NH4(+)</text>
        <dbReference type="Rhea" id="RHEA:15313"/>
        <dbReference type="ChEBI" id="CHEBI:15343"/>
        <dbReference type="ChEBI" id="CHEBI:28938"/>
        <dbReference type="ChEBI" id="CHEBI:57603"/>
        <dbReference type="EC" id="4.3.1.7"/>
    </reaction>
</comment>
<keyword evidence="2 5" id="KW-0456">Lyase</keyword>
<dbReference type="GO" id="GO:0008851">
    <property type="term" value="F:ethanolamine ammonia-lyase activity"/>
    <property type="evidence" value="ECO:0007669"/>
    <property type="project" value="UniProtKB-UniRule"/>
</dbReference>
<dbReference type="PANTHER" id="PTHR39330">
    <property type="entry name" value="ETHANOLAMINE AMMONIA-LYASE LIGHT CHAIN"/>
    <property type="match status" value="1"/>
</dbReference>
<evidence type="ECO:0000313" key="7">
    <source>
        <dbReference type="Proteomes" id="UP000543174"/>
    </source>
</evidence>
<evidence type="ECO:0000256" key="3">
    <source>
        <dbReference type="ARBA" id="ARBA00023285"/>
    </source>
</evidence>
<dbReference type="Gene3D" id="3.40.50.11240">
    <property type="entry name" value="Ethanolamine ammonia-lyase light chain (EutC)"/>
    <property type="match status" value="1"/>
</dbReference>
<evidence type="ECO:0000313" key="6">
    <source>
        <dbReference type="EMBL" id="MBA9036955.1"/>
    </source>
</evidence>
<dbReference type="NCBIfam" id="NF003971">
    <property type="entry name" value="PRK05465.1"/>
    <property type="match status" value="1"/>
</dbReference>
<dbReference type="Proteomes" id="UP000543174">
    <property type="component" value="Unassembled WGS sequence"/>
</dbReference>
<gene>
    <name evidence="5" type="primary">eutC</name>
    <name evidence="6" type="ORF">HNP21_000044</name>
</gene>
<dbReference type="InterPro" id="IPR042251">
    <property type="entry name" value="EutC_C"/>
</dbReference>
<sequence>MNPELIEKITRSIVEKLEKQSSFEQSFPTDDRQSSVTFWAHTSSANKKVINGPLAEVVEDDSVKELIKFPNIQENNSTSLPESKMAIQQEEDIESKQQVSGIKNPVNQEELDTLIQKTPARIGIGRAGLRPRTETWLKFRYDHAAAVDAVYGNVNDDLLKRLNLFKVNTQVTDKEVYIRRPDYGRKLSDEAKKYIQERCTKSPTVQIIVSDGLSSKAIEENVEDVYLSLQQSLKSADLDVGVPFYIEKGRVAVMDDIGELLTPKVVVLLIGERPGLISAESLSAYLCYEPRKGMIEAERMVVSNIHKGGIPPVEAGAYLGTLVQKILKYEASGVSLVQKEQ</sequence>
<dbReference type="HAMAP" id="MF_00601">
    <property type="entry name" value="EutC"/>
    <property type="match status" value="1"/>
</dbReference>